<name>A0A327R4H5_9BACT</name>
<protein>
    <submittedName>
        <fullName evidence="2">Cytochrome c oxidase subunit IIa family protein</fullName>
    </submittedName>
</protein>
<dbReference type="RefSeq" id="WP_148707167.1">
    <property type="nucleotide sequence ID" value="NZ_QLLL01000001.1"/>
</dbReference>
<evidence type="ECO:0000313" key="2">
    <source>
        <dbReference type="EMBL" id="RAJ10958.1"/>
    </source>
</evidence>
<reference evidence="2 3" key="1">
    <citation type="submission" date="2018-06" db="EMBL/GenBank/DDBJ databases">
        <title>Genomic Encyclopedia of Archaeal and Bacterial Type Strains, Phase II (KMG-II): from individual species to whole genera.</title>
        <authorList>
            <person name="Goeker M."/>
        </authorList>
    </citation>
    <scope>NUCLEOTIDE SEQUENCE [LARGE SCALE GENOMIC DNA]</scope>
    <source>
        <strain evidence="2 3">DSM 23857</strain>
    </source>
</reference>
<dbReference type="InterPro" id="IPR012538">
    <property type="entry name" value="Cyt_c_oxidase_su2a"/>
</dbReference>
<dbReference type="Proteomes" id="UP000249547">
    <property type="component" value="Unassembled WGS sequence"/>
</dbReference>
<organism evidence="2 3">
    <name type="scientific">Chitinophaga skermanii</name>
    <dbReference type="NCBI Taxonomy" id="331697"/>
    <lineage>
        <taxon>Bacteria</taxon>
        <taxon>Pseudomonadati</taxon>
        <taxon>Bacteroidota</taxon>
        <taxon>Chitinophagia</taxon>
        <taxon>Chitinophagales</taxon>
        <taxon>Chitinophagaceae</taxon>
        <taxon>Chitinophaga</taxon>
    </lineage>
</organism>
<dbReference type="EMBL" id="QLLL01000001">
    <property type="protein sequence ID" value="RAJ10958.1"/>
    <property type="molecule type" value="Genomic_DNA"/>
</dbReference>
<accession>A0A327R4H5</accession>
<gene>
    <name evidence="2" type="ORF">LX64_00565</name>
</gene>
<comment type="caution">
    <text evidence="2">The sequence shown here is derived from an EMBL/GenBank/DDBJ whole genome shotgun (WGS) entry which is preliminary data.</text>
</comment>
<dbReference type="OrthoDB" id="680816at2"/>
<dbReference type="Pfam" id="PF08113">
    <property type="entry name" value="CoxIIa"/>
    <property type="match status" value="1"/>
</dbReference>
<proteinExistence type="predicted"/>
<evidence type="ECO:0000313" key="3">
    <source>
        <dbReference type="Proteomes" id="UP000249547"/>
    </source>
</evidence>
<keyword evidence="1" id="KW-0472">Membrane</keyword>
<evidence type="ECO:0000256" key="1">
    <source>
        <dbReference type="SAM" id="Phobius"/>
    </source>
</evidence>
<dbReference type="AlphaFoldDB" id="A0A327R4H5"/>
<sequence length="42" mass="4923">MPGQHDTEEKFIPKGAIAFFMLLITLCVVIWYGIYYIMLERA</sequence>
<keyword evidence="3" id="KW-1185">Reference proteome</keyword>
<keyword evidence="1" id="KW-0812">Transmembrane</keyword>
<keyword evidence="1" id="KW-1133">Transmembrane helix</keyword>
<feature type="transmembrane region" description="Helical" evidence="1">
    <location>
        <begin position="16"/>
        <end position="38"/>
    </location>
</feature>